<keyword evidence="7" id="KW-0813">Transport</keyword>
<keyword evidence="3" id="KW-1003">Cell membrane</keyword>
<organism evidence="9 10">
    <name type="scientific">Aliikangiella maris</name>
    <dbReference type="NCBI Taxonomy" id="3162458"/>
    <lineage>
        <taxon>Bacteria</taxon>
        <taxon>Pseudomonadati</taxon>
        <taxon>Pseudomonadota</taxon>
        <taxon>Gammaproteobacteria</taxon>
        <taxon>Oceanospirillales</taxon>
        <taxon>Pleioneaceae</taxon>
        <taxon>Aliikangiella</taxon>
    </lineage>
</organism>
<sequence length="142" mass="16562">MMNNLFHHNFQLSGFRRANPKNIDDQLTPLINIVFLLLIFFIFAGQIEPQSKHEIELPTLKNQHHTQQLDNYFLMTLQGELYYNDKLINKANIQHILKKQTAINHEVIIKADKKITAQKLAPLLRELNTGSFKVRFVVIGKD</sequence>
<accession>A0ABV2BVF5</accession>
<evidence type="ECO:0000256" key="5">
    <source>
        <dbReference type="ARBA" id="ARBA00022989"/>
    </source>
</evidence>
<evidence type="ECO:0000256" key="1">
    <source>
        <dbReference type="ARBA" id="ARBA00004162"/>
    </source>
</evidence>
<gene>
    <name evidence="9" type="ORF">ABVT43_10370</name>
</gene>
<feature type="transmembrane region" description="Helical" evidence="8">
    <location>
        <begin position="27"/>
        <end position="45"/>
    </location>
</feature>
<comment type="similarity">
    <text evidence="2 7">Belongs to the ExbD/TolR family.</text>
</comment>
<dbReference type="PANTHER" id="PTHR30558">
    <property type="entry name" value="EXBD MEMBRANE COMPONENT OF PMF-DRIVEN MACROMOLECULE IMPORT SYSTEM"/>
    <property type="match status" value="1"/>
</dbReference>
<dbReference type="Proteomes" id="UP001548189">
    <property type="component" value="Unassembled WGS sequence"/>
</dbReference>
<protein>
    <submittedName>
        <fullName evidence="9">Biopolymer transporter ExbD</fullName>
    </submittedName>
</protein>
<evidence type="ECO:0000256" key="8">
    <source>
        <dbReference type="SAM" id="Phobius"/>
    </source>
</evidence>
<keyword evidence="10" id="KW-1185">Reference proteome</keyword>
<dbReference type="PANTHER" id="PTHR30558:SF3">
    <property type="entry name" value="BIOPOLYMER TRANSPORT PROTEIN EXBD-RELATED"/>
    <property type="match status" value="1"/>
</dbReference>
<keyword evidence="4 7" id="KW-0812">Transmembrane</keyword>
<evidence type="ECO:0000313" key="10">
    <source>
        <dbReference type="Proteomes" id="UP001548189"/>
    </source>
</evidence>
<proteinExistence type="inferred from homology"/>
<keyword evidence="5 8" id="KW-1133">Transmembrane helix</keyword>
<dbReference type="EMBL" id="JBEVCJ010000011">
    <property type="protein sequence ID" value="MET1255532.1"/>
    <property type="molecule type" value="Genomic_DNA"/>
</dbReference>
<reference evidence="9 10" key="1">
    <citation type="submission" date="2024-06" db="EMBL/GenBank/DDBJ databases">
        <authorList>
            <person name="Li F."/>
        </authorList>
    </citation>
    <scope>NUCLEOTIDE SEQUENCE [LARGE SCALE GENOMIC DNA]</scope>
    <source>
        <strain evidence="9 10">GXAS 311</strain>
    </source>
</reference>
<dbReference type="Pfam" id="PF02472">
    <property type="entry name" value="ExbD"/>
    <property type="match status" value="1"/>
</dbReference>
<comment type="caution">
    <text evidence="9">The sequence shown here is derived from an EMBL/GenBank/DDBJ whole genome shotgun (WGS) entry which is preliminary data.</text>
</comment>
<dbReference type="RefSeq" id="WP_353896118.1">
    <property type="nucleotide sequence ID" value="NZ_JBEVCJ010000011.1"/>
</dbReference>
<comment type="subcellular location">
    <subcellularLocation>
        <location evidence="1">Cell membrane</location>
        <topology evidence="1">Single-pass membrane protein</topology>
    </subcellularLocation>
    <subcellularLocation>
        <location evidence="7">Cell membrane</location>
        <topology evidence="7">Single-pass type II membrane protein</topology>
    </subcellularLocation>
</comment>
<evidence type="ECO:0000256" key="3">
    <source>
        <dbReference type="ARBA" id="ARBA00022475"/>
    </source>
</evidence>
<keyword evidence="6 8" id="KW-0472">Membrane</keyword>
<evidence type="ECO:0000256" key="6">
    <source>
        <dbReference type="ARBA" id="ARBA00023136"/>
    </source>
</evidence>
<evidence type="ECO:0000256" key="7">
    <source>
        <dbReference type="RuleBase" id="RU003879"/>
    </source>
</evidence>
<name>A0ABV2BVF5_9GAMM</name>
<evidence type="ECO:0000256" key="2">
    <source>
        <dbReference type="ARBA" id="ARBA00005811"/>
    </source>
</evidence>
<evidence type="ECO:0000313" key="9">
    <source>
        <dbReference type="EMBL" id="MET1255532.1"/>
    </source>
</evidence>
<keyword evidence="7" id="KW-0653">Protein transport</keyword>
<dbReference type="InterPro" id="IPR003400">
    <property type="entry name" value="ExbD"/>
</dbReference>
<evidence type="ECO:0000256" key="4">
    <source>
        <dbReference type="ARBA" id="ARBA00022692"/>
    </source>
</evidence>